<gene>
    <name evidence="1" type="ORF">SAMN04487936_112136</name>
</gene>
<dbReference type="PANTHER" id="PTHR39166">
    <property type="entry name" value="BLL1166 PROTEIN"/>
    <property type="match status" value="1"/>
</dbReference>
<keyword evidence="2" id="KW-1185">Reference proteome</keyword>
<protein>
    <recommendedName>
        <fullName evidence="3">Nucleotidyltransferase family protein</fullName>
    </recommendedName>
</protein>
<sequence>MSELEKQLLSISLNWTPYIHPIFEAVDPFLENYYLGAGVITQSVWNYLHGYPPSYGIGDADIIYFDEKGTLDEEQKLEERLNKRLGDLPFSIDVTNEALVHFWYEEKFGKSISPYTSAEAAIDTWPTTASAVGVKRGRAGEFSIYAPFGLEDLFAMVVRPNKRLITEDVYRKKAEKWKARWPDLTITPW</sequence>
<dbReference type="Pfam" id="PF06042">
    <property type="entry name" value="NTP_transf_6"/>
    <property type="match status" value="1"/>
</dbReference>
<dbReference type="Proteomes" id="UP000183557">
    <property type="component" value="Unassembled WGS sequence"/>
</dbReference>
<name>A0A1I3Z3I1_HALDA</name>
<dbReference type="InterPro" id="IPR009267">
    <property type="entry name" value="NTP_transf_6"/>
</dbReference>
<dbReference type="PANTHER" id="PTHR39166:SF1">
    <property type="entry name" value="BLL1166 PROTEIN"/>
    <property type="match status" value="1"/>
</dbReference>
<dbReference type="AlphaFoldDB" id="A0A1I3Z3I1"/>
<organism evidence="1 2">
    <name type="scientific">Halobacillus dabanensis</name>
    <dbReference type="NCBI Taxonomy" id="240302"/>
    <lineage>
        <taxon>Bacteria</taxon>
        <taxon>Bacillati</taxon>
        <taxon>Bacillota</taxon>
        <taxon>Bacilli</taxon>
        <taxon>Bacillales</taxon>
        <taxon>Bacillaceae</taxon>
        <taxon>Halobacillus</taxon>
    </lineage>
</organism>
<reference evidence="2" key="1">
    <citation type="submission" date="2016-10" db="EMBL/GenBank/DDBJ databases">
        <authorList>
            <person name="Varghese N."/>
            <person name="Submissions S."/>
        </authorList>
    </citation>
    <scope>NUCLEOTIDE SEQUENCE [LARGE SCALE GENOMIC DNA]</scope>
    <source>
        <strain evidence="2">CGMCC 1.3704</strain>
    </source>
</reference>
<dbReference type="EMBL" id="FOSB01000012">
    <property type="protein sequence ID" value="SFK38622.1"/>
    <property type="molecule type" value="Genomic_DNA"/>
</dbReference>
<evidence type="ECO:0008006" key="3">
    <source>
        <dbReference type="Google" id="ProtNLM"/>
    </source>
</evidence>
<accession>A0A1I3Z3I1</accession>
<proteinExistence type="predicted"/>
<evidence type="ECO:0000313" key="2">
    <source>
        <dbReference type="Proteomes" id="UP000183557"/>
    </source>
</evidence>
<dbReference type="RefSeq" id="WP_075037873.1">
    <property type="nucleotide sequence ID" value="NZ_FOSB01000012.1"/>
</dbReference>
<evidence type="ECO:0000313" key="1">
    <source>
        <dbReference type="EMBL" id="SFK38622.1"/>
    </source>
</evidence>